<name>A0A1B2HRP5_9PSEU</name>
<evidence type="ECO:0000256" key="1">
    <source>
        <dbReference type="SAM" id="MobiDB-lite"/>
    </source>
</evidence>
<dbReference type="AlphaFoldDB" id="A0A1B2HRP5"/>
<dbReference type="EMBL" id="CP016793">
    <property type="protein sequence ID" value="ANZ40389.1"/>
    <property type="molecule type" value="Genomic_DNA"/>
</dbReference>
<gene>
    <name evidence="2" type="ORF">BBK82_34565</name>
</gene>
<keyword evidence="3" id="KW-1185">Reference proteome</keyword>
<feature type="region of interest" description="Disordered" evidence="1">
    <location>
        <begin position="35"/>
        <end position="58"/>
    </location>
</feature>
<protein>
    <submittedName>
        <fullName evidence="2">Uncharacterized protein</fullName>
    </submittedName>
</protein>
<sequence>MTTDHADATSAPAPVVLTHANPAPVSATATAAACRPTGNSSASTAGATTRPAKSLSLPVTSPGHACLSTWSLTSRTAVAAIVTGCATQRRKPPARMA</sequence>
<evidence type="ECO:0000313" key="3">
    <source>
        <dbReference type="Proteomes" id="UP000093053"/>
    </source>
</evidence>
<dbReference type="KEGG" id="led:BBK82_34565"/>
<reference evidence="2 3" key="1">
    <citation type="submission" date="2016-07" db="EMBL/GenBank/DDBJ databases">
        <title>Complete genome sequence of the Lentzea guizhouensis DHS C013.</title>
        <authorList>
            <person name="Cao C."/>
        </authorList>
    </citation>
    <scope>NUCLEOTIDE SEQUENCE [LARGE SCALE GENOMIC DNA]</scope>
    <source>
        <strain evidence="2 3">DHS C013</strain>
    </source>
</reference>
<proteinExistence type="predicted"/>
<dbReference type="RefSeq" id="WP_065918728.1">
    <property type="nucleotide sequence ID" value="NZ_CP016793.1"/>
</dbReference>
<organism evidence="2 3">
    <name type="scientific">Lentzea guizhouensis</name>
    <dbReference type="NCBI Taxonomy" id="1586287"/>
    <lineage>
        <taxon>Bacteria</taxon>
        <taxon>Bacillati</taxon>
        <taxon>Actinomycetota</taxon>
        <taxon>Actinomycetes</taxon>
        <taxon>Pseudonocardiales</taxon>
        <taxon>Pseudonocardiaceae</taxon>
        <taxon>Lentzea</taxon>
    </lineage>
</organism>
<feature type="compositionally biased region" description="Polar residues" evidence="1">
    <location>
        <begin position="38"/>
        <end position="47"/>
    </location>
</feature>
<evidence type="ECO:0000313" key="2">
    <source>
        <dbReference type="EMBL" id="ANZ40389.1"/>
    </source>
</evidence>
<dbReference type="Proteomes" id="UP000093053">
    <property type="component" value="Chromosome"/>
</dbReference>
<accession>A0A1B2HRP5</accession>